<evidence type="ECO:0000259" key="2">
    <source>
        <dbReference type="PROSITE" id="PS51831"/>
    </source>
</evidence>
<gene>
    <name evidence="3" type="ORF">SAMN05192586_1205</name>
</gene>
<organism evidence="3 4">
    <name type="scientific">Desulfovibrio legallii</name>
    <dbReference type="NCBI Taxonomy" id="571438"/>
    <lineage>
        <taxon>Bacteria</taxon>
        <taxon>Pseudomonadati</taxon>
        <taxon>Thermodesulfobacteriota</taxon>
        <taxon>Desulfovibrionia</taxon>
        <taxon>Desulfovibrionales</taxon>
        <taxon>Desulfovibrionaceae</taxon>
        <taxon>Desulfovibrio</taxon>
    </lineage>
</organism>
<sequence>MEKGCYVKDITPPGEARGLFAVSQAVQGQSRNGPYWRLTLADASGALEAKIWHPLSAAFEAIPVGALVWAEGRAGLYRDQVQLSIEQLRLLSPEECAAVDQAALLPASPYPLDDMLEQLTNLCKAEFVYPPWRKLALGFLNHQDLRARFRVCPAAKSVHHAYVGGLLEHTLGVFTLCRRIADQYPELDRQTLLAGALFHDVGKIREFSGGVANDYTTEGRLLGHLMLGLEMLAPLLARSGLDAGLQEHLKHLVLSHHGELAFGAVRLPQTPEALALHYADNLDAKMAQCRGLFAQLSDNGQDWTPWQATLSRPLYRAARTPQAAAKKPAPQKSAPPKVVKEECLSLLKA</sequence>
<dbReference type="InterPro" id="IPR006675">
    <property type="entry name" value="HDIG_dom"/>
</dbReference>
<dbReference type="CDD" id="cd04492">
    <property type="entry name" value="YhaM_OBF_like"/>
    <property type="match status" value="1"/>
</dbReference>
<dbReference type="PROSITE" id="PS51831">
    <property type="entry name" value="HD"/>
    <property type="match status" value="1"/>
</dbReference>
<dbReference type="CDD" id="cd00077">
    <property type="entry name" value="HDc"/>
    <property type="match status" value="1"/>
</dbReference>
<feature type="domain" description="HD" evidence="2">
    <location>
        <begin position="166"/>
        <end position="285"/>
    </location>
</feature>
<evidence type="ECO:0000256" key="1">
    <source>
        <dbReference type="ARBA" id="ARBA00022801"/>
    </source>
</evidence>
<dbReference type="GO" id="GO:0016787">
    <property type="term" value="F:hydrolase activity"/>
    <property type="evidence" value="ECO:0007669"/>
    <property type="project" value="UniProtKB-KW"/>
</dbReference>
<evidence type="ECO:0000313" key="4">
    <source>
        <dbReference type="Proteomes" id="UP000199355"/>
    </source>
</evidence>
<proteinExistence type="predicted"/>
<keyword evidence="1" id="KW-0378">Hydrolase</keyword>
<dbReference type="EMBL" id="FNBX01000020">
    <property type="protein sequence ID" value="SDF94817.1"/>
    <property type="molecule type" value="Genomic_DNA"/>
</dbReference>
<name>A0A1G7Q8A8_9BACT</name>
<keyword evidence="4" id="KW-1185">Reference proteome</keyword>
<dbReference type="SUPFAM" id="SSF109604">
    <property type="entry name" value="HD-domain/PDEase-like"/>
    <property type="match status" value="1"/>
</dbReference>
<reference evidence="4" key="1">
    <citation type="submission" date="2016-10" db="EMBL/GenBank/DDBJ databases">
        <authorList>
            <person name="Varghese N."/>
            <person name="Submissions S."/>
        </authorList>
    </citation>
    <scope>NUCLEOTIDE SEQUENCE [LARGE SCALE GENOMIC DNA]</scope>
    <source>
        <strain evidence="4">KHC7</strain>
    </source>
</reference>
<protein>
    <submittedName>
        <fullName evidence="3">3'-5' exoribonuclease</fullName>
    </submittedName>
</protein>
<dbReference type="InterPro" id="IPR050798">
    <property type="entry name" value="YhaM_exoribonuc/phosphodiest"/>
</dbReference>
<dbReference type="OrthoDB" id="9778453at2"/>
<dbReference type="SMART" id="SM00471">
    <property type="entry name" value="HDc"/>
    <property type="match status" value="1"/>
</dbReference>
<dbReference type="RefSeq" id="WP_092154959.1">
    <property type="nucleotide sequence ID" value="NZ_FNBX01000020.1"/>
</dbReference>
<accession>A0A1G7Q8A8</accession>
<dbReference type="Proteomes" id="UP000199355">
    <property type="component" value="Unassembled WGS sequence"/>
</dbReference>
<dbReference type="PANTHER" id="PTHR37294:SF1">
    <property type="entry name" value="3'-5' EXORIBONUCLEASE YHAM"/>
    <property type="match status" value="1"/>
</dbReference>
<dbReference type="Gene3D" id="1.10.3210.10">
    <property type="entry name" value="Hypothetical protein af1432"/>
    <property type="match status" value="1"/>
</dbReference>
<dbReference type="GO" id="GO:0031125">
    <property type="term" value="P:rRNA 3'-end processing"/>
    <property type="evidence" value="ECO:0007669"/>
    <property type="project" value="TreeGrafter"/>
</dbReference>
<dbReference type="STRING" id="571438.SAMN05192586_1205"/>
<dbReference type="Pfam" id="PF01966">
    <property type="entry name" value="HD"/>
    <property type="match status" value="1"/>
</dbReference>
<dbReference type="PANTHER" id="PTHR37294">
    <property type="entry name" value="3'-5' EXORIBONUCLEASE YHAM"/>
    <property type="match status" value="1"/>
</dbReference>
<dbReference type="InterPro" id="IPR003607">
    <property type="entry name" value="HD/PDEase_dom"/>
</dbReference>
<evidence type="ECO:0000313" key="3">
    <source>
        <dbReference type="EMBL" id="SDF94817.1"/>
    </source>
</evidence>
<dbReference type="NCBIfam" id="TIGR00277">
    <property type="entry name" value="HDIG"/>
    <property type="match status" value="1"/>
</dbReference>
<dbReference type="AlphaFoldDB" id="A0A1G7Q8A8"/>
<dbReference type="InterPro" id="IPR006674">
    <property type="entry name" value="HD_domain"/>
</dbReference>